<sequence>VRGQAGVGILMGDAADSPVVVDKVQPSGMLLVGYRF</sequence>
<dbReference type="Proteomes" id="UP000235507">
    <property type="component" value="Unassembled WGS sequence"/>
</dbReference>
<keyword evidence="2" id="KW-1185">Reference proteome</keyword>
<feature type="non-terminal residue" evidence="1">
    <location>
        <position position="1"/>
    </location>
</feature>
<accession>A0A8T9AI97</accession>
<gene>
    <name evidence="1" type="ORF">C1D09_029235</name>
</gene>
<dbReference type="RefSeq" id="WP_208760446.1">
    <property type="nucleotide sequence ID" value="NZ_PNOT02000347.1"/>
</dbReference>
<reference evidence="1" key="1">
    <citation type="submission" date="2019-07" db="EMBL/GenBank/DDBJ databases">
        <title>Mesorhizobum intechiensis sp. nov. isolated from nodules of Lotus tenuis growing in lowlands of the Flooding Pampa, Argentina.</title>
        <authorList>
            <person name="Estrella M.J."/>
            <person name="Torres Tejerizo G.A."/>
            <person name="Cumpa Velazquez L.M."/>
            <person name="Fontana F."/>
            <person name="Hansen L."/>
            <person name="Pistorio M."/>
            <person name="Sannazzaro A.I."/>
        </authorList>
    </citation>
    <scope>NUCLEOTIDE SEQUENCE</scope>
    <source>
        <strain evidence="1">BD68</strain>
    </source>
</reference>
<dbReference type="AlphaFoldDB" id="A0A8T9AI97"/>
<proteinExistence type="predicted"/>
<dbReference type="InterPro" id="IPR010583">
    <property type="entry name" value="MipA"/>
</dbReference>
<organism evidence="1 2">
    <name type="scientific">Mesorhizobium intechi</name>
    <dbReference type="NCBI Taxonomy" id="537601"/>
    <lineage>
        <taxon>Bacteria</taxon>
        <taxon>Pseudomonadati</taxon>
        <taxon>Pseudomonadota</taxon>
        <taxon>Alphaproteobacteria</taxon>
        <taxon>Hyphomicrobiales</taxon>
        <taxon>Phyllobacteriaceae</taxon>
        <taxon>Mesorhizobium</taxon>
    </lineage>
</organism>
<dbReference type="EMBL" id="PNOT02000347">
    <property type="protein sequence ID" value="TSE02611.1"/>
    <property type="molecule type" value="Genomic_DNA"/>
</dbReference>
<dbReference type="Pfam" id="PF06629">
    <property type="entry name" value="MipA"/>
    <property type="match status" value="1"/>
</dbReference>
<name>A0A8T9AI97_9HYPH</name>
<evidence type="ECO:0000313" key="2">
    <source>
        <dbReference type="Proteomes" id="UP000235507"/>
    </source>
</evidence>
<protein>
    <submittedName>
        <fullName evidence="1">MipA/OmpV family protein</fullName>
    </submittedName>
</protein>
<comment type="caution">
    <text evidence="1">The sequence shown here is derived from an EMBL/GenBank/DDBJ whole genome shotgun (WGS) entry which is preliminary data.</text>
</comment>
<evidence type="ECO:0000313" key="1">
    <source>
        <dbReference type="EMBL" id="TSE02611.1"/>
    </source>
</evidence>